<dbReference type="Pfam" id="PF00571">
    <property type="entry name" value="CBS"/>
    <property type="match status" value="2"/>
</dbReference>
<keyword evidence="9 13" id="KW-0560">Oxidoreductase</keyword>
<keyword evidence="6 13" id="KW-0332">GMP biosynthesis</keyword>
<feature type="binding site" evidence="13 15">
    <location>
        <begin position="390"/>
        <end position="394"/>
    </location>
    <ligand>
        <name>IMP</name>
        <dbReference type="ChEBI" id="CHEBI:58053"/>
    </ligand>
</feature>
<accession>A0A0R1TT88</accession>
<feature type="binding site" evidence="13 15">
    <location>
        <position position="308"/>
    </location>
    <ligand>
        <name>IMP</name>
        <dbReference type="ChEBI" id="CHEBI:58053"/>
    </ligand>
</feature>
<dbReference type="PATRIC" id="fig|1423740.3.peg.1550"/>
<dbReference type="CDD" id="cd04601">
    <property type="entry name" value="CBS_pair_IMPDH"/>
    <property type="match status" value="1"/>
</dbReference>
<evidence type="ECO:0000313" key="23">
    <source>
        <dbReference type="Proteomes" id="UP000051048"/>
    </source>
</evidence>
<evidence type="ECO:0000256" key="8">
    <source>
        <dbReference type="ARBA" id="ARBA00022958"/>
    </source>
</evidence>
<dbReference type="GO" id="GO:0046872">
    <property type="term" value="F:metal ion binding"/>
    <property type="evidence" value="ECO:0007669"/>
    <property type="project" value="UniProtKB-UniRule"/>
</dbReference>
<dbReference type="AlphaFoldDB" id="A0A0R1TT88"/>
<dbReference type="GO" id="GO:0006177">
    <property type="term" value="P:GMP biosynthetic process"/>
    <property type="evidence" value="ECO:0007669"/>
    <property type="project" value="UniProtKB-UniRule"/>
</dbReference>
<comment type="catalytic activity">
    <reaction evidence="12 13 20">
        <text>IMP + NAD(+) + H2O = XMP + NADH + H(+)</text>
        <dbReference type="Rhea" id="RHEA:11708"/>
        <dbReference type="ChEBI" id="CHEBI:15377"/>
        <dbReference type="ChEBI" id="CHEBI:15378"/>
        <dbReference type="ChEBI" id="CHEBI:57464"/>
        <dbReference type="ChEBI" id="CHEBI:57540"/>
        <dbReference type="ChEBI" id="CHEBI:57945"/>
        <dbReference type="ChEBI" id="CHEBI:58053"/>
        <dbReference type="EC" id="1.1.1.205"/>
    </reaction>
</comment>
<evidence type="ECO:0000256" key="11">
    <source>
        <dbReference type="ARBA" id="ARBA00023122"/>
    </source>
</evidence>
<evidence type="ECO:0000256" key="14">
    <source>
        <dbReference type="PIRSR" id="PIRSR000130-1"/>
    </source>
</evidence>
<feature type="binding site" evidence="13">
    <location>
        <position position="479"/>
    </location>
    <ligand>
        <name>K(+)</name>
        <dbReference type="ChEBI" id="CHEBI:29103"/>
        <note>ligand shared between two tetrameric partners</note>
    </ligand>
</feature>
<keyword evidence="5" id="KW-0677">Repeat</keyword>
<keyword evidence="4 13" id="KW-0479">Metal-binding</keyword>
<evidence type="ECO:0000256" key="7">
    <source>
        <dbReference type="ARBA" id="ARBA00022755"/>
    </source>
</evidence>
<comment type="activity regulation">
    <text evidence="13">Mycophenolic acid (MPA) is a non-competitive inhibitor that prevents formation of the closed enzyme conformation by binding to the same site as the amobile flap. In contrast, mizoribine monophosphate (MZP) is a competitive inhibitor that induces the closed conformation. MPA is a potent inhibitor of mammalian IMPDHs but a poor inhibitor of the bacterial enzymes. MZP is a more potent inhibitor of bacterial IMPDH.</text>
</comment>
<evidence type="ECO:0000256" key="4">
    <source>
        <dbReference type="ARBA" id="ARBA00022723"/>
    </source>
</evidence>
<keyword evidence="11 18" id="KW-0129">CBS domain</keyword>
<dbReference type="HAMAP" id="MF_01964">
    <property type="entry name" value="IMPDH"/>
    <property type="match status" value="1"/>
</dbReference>
<evidence type="ECO:0000256" key="3">
    <source>
        <dbReference type="ARBA" id="ARBA00011881"/>
    </source>
</evidence>
<feature type="binding site" evidence="13 15">
    <location>
        <begin position="366"/>
        <end position="367"/>
    </location>
    <ligand>
        <name>IMP</name>
        <dbReference type="ChEBI" id="CHEBI:58053"/>
    </ligand>
</feature>
<feature type="active site" description="Thioimidate intermediate" evidence="13 14">
    <location>
        <position position="310"/>
    </location>
</feature>
<dbReference type="InterPro" id="IPR013785">
    <property type="entry name" value="Aldolase_TIM"/>
</dbReference>
<comment type="pathway">
    <text evidence="13 20">Purine metabolism; XMP biosynthesis via de novo pathway; XMP from IMP: step 1/1.</text>
</comment>
<feature type="binding site" description="in other chain" evidence="13 17">
    <location>
        <position position="305"/>
    </location>
    <ligand>
        <name>K(+)</name>
        <dbReference type="ChEBI" id="CHEBI:29103"/>
        <note>ligand shared between two tetrameric partners</note>
    </ligand>
</feature>
<dbReference type="OrthoDB" id="9805398at2"/>
<dbReference type="Gene3D" id="3.20.20.70">
    <property type="entry name" value="Aldolase class I"/>
    <property type="match status" value="1"/>
</dbReference>
<sequence>MSNWDTKFAKKGLTFDDVLLIPAESNVLPNEVDLGVQLAKNIKLNIPVISAGMDTVTESAMAIAMARQGGLGVIHKNMTIERQADEVRKVKRSESGVIIDPFFLTPEHKIYDAEALMKKYRISGVPIVETMAGRKFVGIITNRDLRFVQDSNLEIGQVMTKENLVTAPEGTSLKEAEAILRDNKIEKLPMVDREGRLTGLVTIKDIEKVVEFPNAAKDQHGRLLVAAAVGVTSDTFERASALLEAGADALVIDTAHGHSAGVIRKIKEIRQTYPEATLIAGNVATAEATRALYEVGVDVVKVGIGPGSICTTRVVAGVGVPQITAIYDAAAVAREYGRAIIADGGIKYSGDIVKAIAAGGFAVMLGSMLAGTDEAPGETEIFQGRRFKTYRGMGSMGAMDSTHGSSDRYFQSGVNEANKLVPEGIEGRVAYKGKTADVVYQMIGGLRSGMGYCGAATLADLRENAQFVQITGAGLVESHPHDVQITNEAPNYSVH</sequence>
<dbReference type="CDD" id="cd00381">
    <property type="entry name" value="IMPDH"/>
    <property type="match status" value="1"/>
</dbReference>
<comment type="function">
    <text evidence="13">Catalyzes the conversion of inosine 5'-phosphate (IMP) to xanthosine 5'-phosphate (XMP), the first committed and rate-limiting step in the de novo synthesis of guanine nucleotides, and therefore plays an important role in the regulation of cell growth.</text>
</comment>
<evidence type="ECO:0000256" key="6">
    <source>
        <dbReference type="ARBA" id="ARBA00022749"/>
    </source>
</evidence>
<feature type="domain" description="CBS" evidence="21">
    <location>
        <begin position="97"/>
        <end position="155"/>
    </location>
</feature>
<keyword evidence="7 13" id="KW-0658">Purine biosynthesis</keyword>
<dbReference type="InterPro" id="IPR015875">
    <property type="entry name" value="IMP_DH/GMP_Rdtase_CS"/>
</dbReference>
<dbReference type="InterPro" id="IPR000644">
    <property type="entry name" value="CBS_dom"/>
</dbReference>
<feature type="binding site" evidence="13 15">
    <location>
        <position position="423"/>
    </location>
    <ligand>
        <name>IMP</name>
        <dbReference type="ChEBI" id="CHEBI:58053"/>
    </ligand>
</feature>
<dbReference type="SMART" id="SM01240">
    <property type="entry name" value="IMPDH"/>
    <property type="match status" value="1"/>
</dbReference>
<name>A0A0R1TT88_9LACO</name>
<dbReference type="UniPathway" id="UPA00601">
    <property type="reaction ID" value="UER00295"/>
</dbReference>
<dbReference type="EC" id="1.1.1.205" evidence="13 20"/>
<evidence type="ECO:0000313" key="22">
    <source>
        <dbReference type="EMBL" id="KRL81698.1"/>
    </source>
</evidence>
<evidence type="ECO:0000256" key="12">
    <source>
        <dbReference type="ARBA" id="ARBA00048028"/>
    </source>
</evidence>
<keyword evidence="10 13" id="KW-0520">NAD</keyword>
<dbReference type="InterPro" id="IPR001093">
    <property type="entry name" value="IMP_DH_GMPRt"/>
</dbReference>
<comment type="caution">
    <text evidence="13">Lacks conserved residue(s) required for the propagation of feature annotation.</text>
</comment>
<dbReference type="PANTHER" id="PTHR11911:SF111">
    <property type="entry name" value="INOSINE-5'-MONOPHOSPHATE DEHYDROGENASE"/>
    <property type="match status" value="1"/>
</dbReference>
<reference evidence="22 23" key="1">
    <citation type="journal article" date="2015" name="Genome Announc.">
        <title>Expanding the biotechnology potential of lactobacilli through comparative genomics of 213 strains and associated genera.</title>
        <authorList>
            <person name="Sun Z."/>
            <person name="Harris H.M."/>
            <person name="McCann A."/>
            <person name="Guo C."/>
            <person name="Argimon S."/>
            <person name="Zhang W."/>
            <person name="Yang X."/>
            <person name="Jeffery I.B."/>
            <person name="Cooney J.C."/>
            <person name="Kagawa T.F."/>
            <person name="Liu W."/>
            <person name="Song Y."/>
            <person name="Salvetti E."/>
            <person name="Wrobel A."/>
            <person name="Rasinkangas P."/>
            <person name="Parkhill J."/>
            <person name="Rea M.C."/>
            <person name="O'Sullivan O."/>
            <person name="Ritari J."/>
            <person name="Douillard F.P."/>
            <person name="Paul Ross R."/>
            <person name="Yang R."/>
            <person name="Briner A.E."/>
            <person name="Felis G.E."/>
            <person name="de Vos W.M."/>
            <person name="Barrangou R."/>
            <person name="Klaenhammer T.R."/>
            <person name="Caufield P.W."/>
            <person name="Cui Y."/>
            <person name="Zhang H."/>
            <person name="O'Toole P.W."/>
        </authorList>
    </citation>
    <scope>NUCLEOTIDE SEQUENCE [LARGE SCALE GENOMIC DNA]</scope>
    <source>
        <strain evidence="22 23">DSM 15833</strain>
    </source>
</reference>
<comment type="caution">
    <text evidence="22">The sequence shown here is derived from an EMBL/GenBank/DDBJ whole genome shotgun (WGS) entry which is preliminary data.</text>
</comment>
<dbReference type="EMBL" id="AZFH01000032">
    <property type="protein sequence ID" value="KRL81698.1"/>
    <property type="molecule type" value="Genomic_DNA"/>
</dbReference>
<dbReference type="GO" id="GO:0000166">
    <property type="term" value="F:nucleotide binding"/>
    <property type="evidence" value="ECO:0007669"/>
    <property type="project" value="UniProtKB-UniRule"/>
</dbReference>
<dbReference type="InterPro" id="IPR005990">
    <property type="entry name" value="IMP_DH"/>
</dbReference>
<feature type="binding site" evidence="13 16">
    <location>
        <begin position="303"/>
        <end position="305"/>
    </location>
    <ligand>
        <name>NAD(+)</name>
        <dbReference type="ChEBI" id="CHEBI:57540"/>
    </ligand>
</feature>
<evidence type="ECO:0000256" key="15">
    <source>
        <dbReference type="PIRSR" id="PIRSR000130-2"/>
    </source>
</evidence>
<dbReference type="PIRSF" id="PIRSF000130">
    <property type="entry name" value="IMPDH"/>
    <property type="match status" value="1"/>
</dbReference>
<evidence type="ECO:0000256" key="9">
    <source>
        <dbReference type="ARBA" id="ARBA00023002"/>
    </source>
</evidence>
<evidence type="ECO:0000256" key="19">
    <source>
        <dbReference type="RuleBase" id="RU003927"/>
    </source>
</evidence>
<feature type="binding site" evidence="13">
    <location>
        <position position="253"/>
    </location>
    <ligand>
        <name>NAD(+)</name>
        <dbReference type="ChEBI" id="CHEBI:57540"/>
    </ligand>
</feature>
<dbReference type="PANTHER" id="PTHR11911">
    <property type="entry name" value="INOSINE-5-MONOPHOSPHATE DEHYDROGENASE RELATED"/>
    <property type="match status" value="1"/>
</dbReference>
<evidence type="ECO:0000256" key="20">
    <source>
        <dbReference type="RuleBase" id="RU003928"/>
    </source>
</evidence>
<dbReference type="FunFam" id="3.20.20.70:FF:000003">
    <property type="entry name" value="GMP reductase"/>
    <property type="match status" value="1"/>
</dbReference>
<comment type="subunit">
    <text evidence="3 13">Homotetramer.</text>
</comment>
<organism evidence="22 23">
    <name type="scientific">Ligilactobacillus equi DSM 15833 = JCM 10991</name>
    <dbReference type="NCBI Taxonomy" id="1423740"/>
    <lineage>
        <taxon>Bacteria</taxon>
        <taxon>Bacillati</taxon>
        <taxon>Bacillota</taxon>
        <taxon>Bacilli</taxon>
        <taxon>Lactobacillales</taxon>
        <taxon>Lactobacillaceae</taxon>
        <taxon>Ligilactobacillus</taxon>
    </lineage>
</organism>
<feature type="binding site" evidence="16">
    <location>
        <begin position="253"/>
        <end position="255"/>
    </location>
    <ligand>
        <name>NAD(+)</name>
        <dbReference type="ChEBI" id="CHEBI:57540"/>
    </ligand>
</feature>
<evidence type="ECO:0000256" key="18">
    <source>
        <dbReference type="PROSITE-ProRule" id="PRU00703"/>
    </source>
</evidence>
<evidence type="ECO:0000256" key="13">
    <source>
        <dbReference type="HAMAP-Rule" id="MF_01964"/>
    </source>
</evidence>
<evidence type="ECO:0000256" key="16">
    <source>
        <dbReference type="PIRSR" id="PIRSR000130-3"/>
    </source>
</evidence>
<feature type="binding site" description="in other chain" evidence="13 17">
    <location>
        <position position="307"/>
    </location>
    <ligand>
        <name>K(+)</name>
        <dbReference type="ChEBI" id="CHEBI:29103"/>
        <note>ligand shared between two tetrameric partners</note>
    </ligand>
</feature>
<evidence type="ECO:0000256" key="10">
    <source>
        <dbReference type="ARBA" id="ARBA00023027"/>
    </source>
</evidence>
<dbReference type="GO" id="GO:0006183">
    <property type="term" value="P:GTP biosynthetic process"/>
    <property type="evidence" value="ECO:0007669"/>
    <property type="project" value="TreeGrafter"/>
</dbReference>
<dbReference type="SUPFAM" id="SSF51412">
    <property type="entry name" value="Inosine monophosphate dehydrogenase (IMPDH)"/>
    <property type="match status" value="2"/>
</dbReference>
<dbReference type="Proteomes" id="UP000051048">
    <property type="component" value="Unassembled WGS sequence"/>
</dbReference>
<protein>
    <recommendedName>
        <fullName evidence="13 20">Inosine-5'-monophosphate dehydrogenase</fullName>
        <shortName evidence="13">IMP dehydrogenase</shortName>
        <shortName evidence="13">IMPD</shortName>
        <shortName evidence="13">IMPDH</shortName>
        <ecNumber evidence="13 20">1.1.1.205</ecNumber>
    </recommendedName>
</protein>
<feature type="active site" description="Proton acceptor" evidence="13 14">
    <location>
        <position position="408"/>
    </location>
</feature>
<dbReference type="STRING" id="1423740.FC36_GL001434"/>
<dbReference type="RefSeq" id="WP_056986730.1">
    <property type="nucleotide sequence ID" value="NZ_AZFH01000032.1"/>
</dbReference>
<dbReference type="PROSITE" id="PS51371">
    <property type="entry name" value="CBS"/>
    <property type="match status" value="2"/>
</dbReference>
<dbReference type="PROSITE" id="PS00487">
    <property type="entry name" value="IMP_DH_GMP_RED"/>
    <property type="match status" value="1"/>
</dbReference>
<dbReference type="GO" id="GO:0003938">
    <property type="term" value="F:IMP dehydrogenase activity"/>
    <property type="evidence" value="ECO:0007669"/>
    <property type="project" value="UniProtKB-UniRule"/>
</dbReference>
<feature type="domain" description="CBS" evidence="21">
    <location>
        <begin position="159"/>
        <end position="216"/>
    </location>
</feature>
<feature type="binding site" evidence="13 15">
    <location>
        <begin position="343"/>
        <end position="345"/>
    </location>
    <ligand>
        <name>IMP</name>
        <dbReference type="ChEBI" id="CHEBI:58053"/>
    </ligand>
</feature>
<proteinExistence type="inferred from homology"/>
<gene>
    <name evidence="13" type="primary">guaB</name>
    <name evidence="22" type="ORF">FC36_GL001434</name>
</gene>
<evidence type="ECO:0000256" key="17">
    <source>
        <dbReference type="PIRSR" id="PIRSR000130-4"/>
    </source>
</evidence>
<evidence type="ECO:0000256" key="1">
    <source>
        <dbReference type="ARBA" id="ARBA00001958"/>
    </source>
</evidence>
<comment type="similarity">
    <text evidence="2 13 19">Belongs to the IMPDH/GMPR family.</text>
</comment>
<dbReference type="NCBIfam" id="TIGR01302">
    <property type="entry name" value="IMP_dehydrog"/>
    <property type="match status" value="1"/>
</dbReference>
<dbReference type="Pfam" id="PF00478">
    <property type="entry name" value="IMPDH"/>
    <property type="match status" value="1"/>
</dbReference>
<feature type="binding site" evidence="13">
    <location>
        <position position="478"/>
    </location>
    <ligand>
        <name>K(+)</name>
        <dbReference type="ChEBI" id="CHEBI:29103"/>
        <note>ligand shared between two tetrameric partners</note>
    </ligand>
</feature>
<evidence type="ECO:0000256" key="5">
    <source>
        <dbReference type="ARBA" id="ARBA00022737"/>
    </source>
</evidence>
<evidence type="ECO:0000259" key="21">
    <source>
        <dbReference type="PROSITE" id="PS51371"/>
    </source>
</evidence>
<keyword evidence="8 13" id="KW-0630">Potassium</keyword>
<feature type="binding site" evidence="13">
    <location>
        <position position="477"/>
    </location>
    <ligand>
        <name>K(+)</name>
        <dbReference type="ChEBI" id="CHEBI:29103"/>
        <note>ligand shared between two tetrameric partners</note>
    </ligand>
</feature>
<dbReference type="SMART" id="SM00116">
    <property type="entry name" value="CBS"/>
    <property type="match status" value="2"/>
</dbReference>
<evidence type="ECO:0000256" key="2">
    <source>
        <dbReference type="ARBA" id="ARBA00005502"/>
    </source>
</evidence>
<comment type="cofactor">
    <cofactor evidence="1 13">
        <name>K(+)</name>
        <dbReference type="ChEBI" id="CHEBI:29103"/>
    </cofactor>
</comment>
<feature type="binding site" description="in other chain" evidence="13 17">
    <location>
        <position position="310"/>
    </location>
    <ligand>
        <name>K(+)</name>
        <dbReference type="ChEBI" id="CHEBI:29103"/>
        <note>ligand shared between two tetrameric partners</note>
    </ligand>
</feature>